<keyword evidence="1" id="KW-0175">Coiled coil</keyword>
<feature type="coiled-coil region" evidence="1">
    <location>
        <begin position="6"/>
        <end position="40"/>
    </location>
</feature>
<evidence type="ECO:0000313" key="2">
    <source>
        <dbReference type="EMBL" id="CAB5218859.1"/>
    </source>
</evidence>
<protein>
    <submittedName>
        <fullName evidence="2">Uncharacterized protein</fullName>
    </submittedName>
</protein>
<dbReference type="EMBL" id="LR798274">
    <property type="protein sequence ID" value="CAB5218859.1"/>
    <property type="molecule type" value="Genomic_DNA"/>
</dbReference>
<organism evidence="2">
    <name type="scientific">uncultured Caudovirales phage</name>
    <dbReference type="NCBI Taxonomy" id="2100421"/>
    <lineage>
        <taxon>Viruses</taxon>
        <taxon>Duplodnaviria</taxon>
        <taxon>Heunggongvirae</taxon>
        <taxon>Uroviricota</taxon>
        <taxon>Caudoviricetes</taxon>
        <taxon>Peduoviridae</taxon>
        <taxon>Maltschvirus</taxon>
        <taxon>Maltschvirus maltsch</taxon>
    </lineage>
</organism>
<accession>A0A6J7WLC1</accession>
<gene>
    <name evidence="2" type="ORF">UFOVP227_5</name>
</gene>
<sequence>MTAEKIKQLLTSLETIEAALIQAENKAEYLVRELEALRDVQRSAQYLVDIIHTQGAGTSGGPFQVAYDNLREALKSYYQPNGPSTPQPH</sequence>
<name>A0A6J7WLC1_9CAUD</name>
<proteinExistence type="predicted"/>
<reference evidence="2" key="1">
    <citation type="submission" date="2020-05" db="EMBL/GenBank/DDBJ databases">
        <authorList>
            <person name="Chiriac C."/>
            <person name="Salcher M."/>
            <person name="Ghai R."/>
            <person name="Kavagutti S V."/>
        </authorList>
    </citation>
    <scope>NUCLEOTIDE SEQUENCE</scope>
</reference>
<evidence type="ECO:0000256" key="1">
    <source>
        <dbReference type="SAM" id="Coils"/>
    </source>
</evidence>